<feature type="domain" description="ABC transmembrane type-1" evidence="8">
    <location>
        <begin position="64"/>
        <end position="254"/>
    </location>
</feature>
<keyword evidence="3" id="KW-1003">Cell membrane</keyword>
<dbReference type="PANTHER" id="PTHR43744">
    <property type="entry name" value="ABC TRANSPORTER PERMEASE PROTEIN MG189-RELATED-RELATED"/>
    <property type="match status" value="1"/>
</dbReference>
<evidence type="ECO:0000256" key="3">
    <source>
        <dbReference type="ARBA" id="ARBA00022475"/>
    </source>
</evidence>
<dbReference type="AlphaFoldDB" id="A0A511W7E5"/>
<sequence length="269" mass="30261">MMRKVIIYILLIISAFLITFPVLYAVSASFMTTQEINRGALLPSSISFDNYVRAFTSVPLFHFLMNSFIVAFGVMVAQLIICSLAAYAIVFIPFKGAKVMFFLFVSTLLIPWEAAFLTNYITILDFGWVDTYTGLMVPFFATAFGIFLMRQQFMTLPNELWESAQMEGCTHFRFFLSFAMPLSKPILSALGIFAFLTTWNMYLWPLLLTNNDDVRTVQIGLKMMISAETGTNWNVVMAGVVMVLLPTLILLVLGLNHLKRGLTQGALKG</sequence>
<feature type="transmembrane region" description="Helical" evidence="7">
    <location>
        <begin position="129"/>
        <end position="149"/>
    </location>
</feature>
<comment type="caution">
    <text evidence="9">The sequence shown here is derived from an EMBL/GenBank/DDBJ whole genome shotgun (WGS) entry which is preliminary data.</text>
</comment>
<evidence type="ECO:0000256" key="7">
    <source>
        <dbReference type="SAM" id="Phobius"/>
    </source>
</evidence>
<evidence type="ECO:0000256" key="1">
    <source>
        <dbReference type="ARBA" id="ARBA00004651"/>
    </source>
</evidence>
<evidence type="ECO:0000256" key="4">
    <source>
        <dbReference type="ARBA" id="ARBA00022692"/>
    </source>
</evidence>
<keyword evidence="5 7" id="KW-1133">Transmembrane helix</keyword>
<dbReference type="OrthoDB" id="9784933at2"/>
<dbReference type="Proteomes" id="UP000321440">
    <property type="component" value="Unassembled WGS sequence"/>
</dbReference>
<dbReference type="InterPro" id="IPR000515">
    <property type="entry name" value="MetI-like"/>
</dbReference>
<keyword evidence="6 7" id="KW-0472">Membrane</keyword>
<evidence type="ECO:0000259" key="8">
    <source>
        <dbReference type="PROSITE" id="PS50928"/>
    </source>
</evidence>
<dbReference type="PROSITE" id="PS50928">
    <property type="entry name" value="ABC_TM1"/>
    <property type="match status" value="1"/>
</dbReference>
<evidence type="ECO:0000313" key="10">
    <source>
        <dbReference type="Proteomes" id="UP000321440"/>
    </source>
</evidence>
<proteinExistence type="predicted"/>
<evidence type="ECO:0000256" key="5">
    <source>
        <dbReference type="ARBA" id="ARBA00022989"/>
    </source>
</evidence>
<name>A0A511W7E5_9BACI</name>
<organism evidence="9 10">
    <name type="scientific">Alkalibacillus haloalkaliphilus</name>
    <dbReference type="NCBI Taxonomy" id="94136"/>
    <lineage>
        <taxon>Bacteria</taxon>
        <taxon>Bacillati</taxon>
        <taxon>Bacillota</taxon>
        <taxon>Bacilli</taxon>
        <taxon>Bacillales</taxon>
        <taxon>Bacillaceae</taxon>
        <taxon>Alkalibacillus</taxon>
    </lineage>
</organism>
<dbReference type="CDD" id="cd06261">
    <property type="entry name" value="TM_PBP2"/>
    <property type="match status" value="1"/>
</dbReference>
<feature type="transmembrane region" description="Helical" evidence="7">
    <location>
        <begin position="68"/>
        <end position="92"/>
    </location>
</feature>
<accession>A0A511W7E5</accession>
<evidence type="ECO:0000256" key="2">
    <source>
        <dbReference type="ARBA" id="ARBA00022448"/>
    </source>
</evidence>
<evidence type="ECO:0000313" key="9">
    <source>
        <dbReference type="EMBL" id="GEN46248.1"/>
    </source>
</evidence>
<feature type="transmembrane region" description="Helical" evidence="7">
    <location>
        <begin position="5"/>
        <end position="26"/>
    </location>
</feature>
<evidence type="ECO:0000256" key="6">
    <source>
        <dbReference type="ARBA" id="ARBA00023136"/>
    </source>
</evidence>
<keyword evidence="4 7" id="KW-0812">Transmembrane</keyword>
<dbReference type="RefSeq" id="WP_146816902.1">
    <property type="nucleotide sequence ID" value="NZ_BJYA01000013.1"/>
</dbReference>
<dbReference type="PANTHER" id="PTHR43744:SF8">
    <property type="entry name" value="SN-GLYCEROL-3-PHOSPHATE TRANSPORT SYSTEM PERMEASE PROTEIN UGPE"/>
    <property type="match status" value="1"/>
</dbReference>
<keyword evidence="10" id="KW-1185">Reference proteome</keyword>
<keyword evidence="2" id="KW-0813">Transport</keyword>
<feature type="transmembrane region" description="Helical" evidence="7">
    <location>
        <begin position="233"/>
        <end position="255"/>
    </location>
</feature>
<dbReference type="EMBL" id="BJYA01000013">
    <property type="protein sequence ID" value="GEN46248.1"/>
    <property type="molecule type" value="Genomic_DNA"/>
</dbReference>
<dbReference type="GO" id="GO:0055085">
    <property type="term" value="P:transmembrane transport"/>
    <property type="evidence" value="ECO:0007669"/>
    <property type="project" value="InterPro"/>
</dbReference>
<reference evidence="9 10" key="1">
    <citation type="submission" date="2019-07" db="EMBL/GenBank/DDBJ databases">
        <title>Whole genome shotgun sequence of Alkalibacillus haloalkaliphilus NBRC 103110.</title>
        <authorList>
            <person name="Hosoyama A."/>
            <person name="Uohara A."/>
            <person name="Ohji S."/>
            <person name="Ichikawa N."/>
        </authorList>
    </citation>
    <scope>NUCLEOTIDE SEQUENCE [LARGE SCALE GENOMIC DNA]</scope>
    <source>
        <strain evidence="9 10">NBRC 103110</strain>
    </source>
</reference>
<dbReference type="Gene3D" id="1.10.3720.10">
    <property type="entry name" value="MetI-like"/>
    <property type="match status" value="1"/>
</dbReference>
<dbReference type="GO" id="GO:0005886">
    <property type="term" value="C:plasma membrane"/>
    <property type="evidence" value="ECO:0007669"/>
    <property type="project" value="UniProtKB-SubCell"/>
</dbReference>
<dbReference type="InterPro" id="IPR035906">
    <property type="entry name" value="MetI-like_sf"/>
</dbReference>
<comment type="subcellular location">
    <subcellularLocation>
        <location evidence="1">Cell membrane</location>
        <topology evidence="1">Multi-pass membrane protein</topology>
    </subcellularLocation>
</comment>
<gene>
    <name evidence="9" type="ORF">AHA02nite_20240</name>
</gene>
<feature type="transmembrane region" description="Helical" evidence="7">
    <location>
        <begin position="99"/>
        <end position="123"/>
    </location>
</feature>
<protein>
    <submittedName>
        <fullName evidence="9">Glycerol-3-phosphate ABC transporter permease</fullName>
    </submittedName>
</protein>
<dbReference type="SUPFAM" id="SSF161098">
    <property type="entry name" value="MetI-like"/>
    <property type="match status" value="1"/>
</dbReference>